<dbReference type="PATRIC" id="fig|176090.4.peg.1148"/>
<evidence type="ECO:0000313" key="2">
    <source>
        <dbReference type="Proteomes" id="UP000030019"/>
    </source>
</evidence>
<keyword evidence="2" id="KW-1185">Reference proteome</keyword>
<dbReference type="AlphaFoldDB" id="A0A0A0DE93"/>
<name>A0A0A0DE93_9STRE</name>
<dbReference type="EMBL" id="JPEN01000068">
    <property type="protein sequence ID" value="KGM37041.1"/>
    <property type="molecule type" value="Genomic_DNA"/>
</dbReference>
<dbReference type="RefSeq" id="WP_037616760.1">
    <property type="nucleotide sequence ID" value="NZ_JPEN01000068.1"/>
</dbReference>
<gene>
    <name evidence="1" type="ORF">SSIN_1183</name>
</gene>
<reference evidence="1 2" key="1">
    <citation type="submission" date="2014-06" db="EMBL/GenBank/DDBJ databases">
        <authorList>
            <person name="Teng J.L."/>
            <person name="Huang Y."/>
            <person name="Tse H."/>
            <person name="Lau S.K."/>
            <person name="Woo P.C."/>
        </authorList>
    </citation>
    <scope>NUCLEOTIDE SEQUENCE [LARGE SCALE GENOMIC DNA]</scope>
    <source>
        <strain evidence="1 2">HKU4</strain>
    </source>
</reference>
<evidence type="ECO:0000313" key="1">
    <source>
        <dbReference type="EMBL" id="KGM37041.1"/>
    </source>
</evidence>
<comment type="caution">
    <text evidence="1">The sequence shown here is derived from an EMBL/GenBank/DDBJ whole genome shotgun (WGS) entry which is preliminary data.</text>
</comment>
<dbReference type="Proteomes" id="UP000030019">
    <property type="component" value="Unassembled WGS sequence"/>
</dbReference>
<protein>
    <submittedName>
        <fullName evidence="1">Uncharacterized protein</fullName>
    </submittedName>
</protein>
<organism evidence="1 2">
    <name type="scientific">Streptococcus sinensis</name>
    <dbReference type="NCBI Taxonomy" id="176090"/>
    <lineage>
        <taxon>Bacteria</taxon>
        <taxon>Bacillati</taxon>
        <taxon>Bacillota</taxon>
        <taxon>Bacilli</taxon>
        <taxon>Lactobacillales</taxon>
        <taxon>Streptococcaceae</taxon>
        <taxon>Streptococcus</taxon>
    </lineage>
</organism>
<dbReference type="STRING" id="176090.SSIN_1183"/>
<sequence>MLQFPNVSEEEFDFEADWLVKAIDDTQKHILFVGQGKNGDLELELDYQNNPEEFEHFSVGDLVSLPREMFIVPETKPYQPKYECF</sequence>
<proteinExistence type="predicted"/>
<accession>A0A0A0DE93</accession>